<accession>A0AAD9CBP6</accession>
<dbReference type="EMBL" id="JASDAP010000007">
    <property type="protein sequence ID" value="KAK1899577.1"/>
    <property type="molecule type" value="Genomic_DNA"/>
</dbReference>
<evidence type="ECO:0000313" key="1">
    <source>
        <dbReference type="EMBL" id="KAK1899577.1"/>
    </source>
</evidence>
<organism evidence="1 2">
    <name type="scientific">Dissostichus eleginoides</name>
    <name type="common">Patagonian toothfish</name>
    <name type="synonym">Dissostichus amissus</name>
    <dbReference type="NCBI Taxonomy" id="100907"/>
    <lineage>
        <taxon>Eukaryota</taxon>
        <taxon>Metazoa</taxon>
        <taxon>Chordata</taxon>
        <taxon>Craniata</taxon>
        <taxon>Vertebrata</taxon>
        <taxon>Euteleostomi</taxon>
        <taxon>Actinopterygii</taxon>
        <taxon>Neopterygii</taxon>
        <taxon>Teleostei</taxon>
        <taxon>Neoteleostei</taxon>
        <taxon>Acanthomorphata</taxon>
        <taxon>Eupercaria</taxon>
        <taxon>Perciformes</taxon>
        <taxon>Notothenioidei</taxon>
        <taxon>Nototheniidae</taxon>
        <taxon>Dissostichus</taxon>
    </lineage>
</organism>
<dbReference type="Proteomes" id="UP001228049">
    <property type="component" value="Unassembled WGS sequence"/>
</dbReference>
<comment type="caution">
    <text evidence="1">The sequence shown here is derived from an EMBL/GenBank/DDBJ whole genome shotgun (WGS) entry which is preliminary data.</text>
</comment>
<keyword evidence="2" id="KW-1185">Reference proteome</keyword>
<protein>
    <submittedName>
        <fullName evidence="1">Rho guanine nucleotide exchange factor 3</fullName>
    </submittedName>
</protein>
<feature type="non-terminal residue" evidence="1">
    <location>
        <position position="74"/>
    </location>
</feature>
<gene>
    <name evidence="1" type="ORF">KUDE01_000368</name>
</gene>
<feature type="non-terminal residue" evidence="1">
    <location>
        <position position="1"/>
    </location>
</feature>
<reference evidence="1" key="1">
    <citation type="submission" date="2023-04" db="EMBL/GenBank/DDBJ databases">
        <title>Chromosome-level genome of Chaenocephalus aceratus.</title>
        <authorList>
            <person name="Park H."/>
        </authorList>
    </citation>
    <scope>NUCLEOTIDE SEQUENCE</scope>
    <source>
        <strain evidence="1">DE</strain>
        <tissue evidence="1">Muscle</tissue>
    </source>
</reference>
<sequence length="74" mass="8181">AHFIPSLMYPPAVLGKLFLEGIILDTHISSRELQSVGTRCLKLAENAFQHMKQSDAPSDCVYVCALMLMITCPD</sequence>
<proteinExistence type="predicted"/>
<evidence type="ECO:0000313" key="2">
    <source>
        <dbReference type="Proteomes" id="UP001228049"/>
    </source>
</evidence>
<dbReference type="AlphaFoldDB" id="A0AAD9CBP6"/>
<name>A0AAD9CBP6_DISEL</name>